<evidence type="ECO:0000256" key="3">
    <source>
        <dbReference type="ARBA" id="ARBA00022475"/>
    </source>
</evidence>
<dbReference type="Gene3D" id="1.20.5.1930">
    <property type="match status" value="1"/>
</dbReference>
<feature type="domain" description="HAMP" evidence="17">
    <location>
        <begin position="185"/>
        <end position="237"/>
    </location>
</feature>
<dbReference type="PANTHER" id="PTHR24421">
    <property type="entry name" value="NITRATE/NITRITE SENSOR PROTEIN NARX-RELATED"/>
    <property type="match status" value="1"/>
</dbReference>
<keyword evidence="5" id="KW-0597">Phosphoprotein</keyword>
<evidence type="ECO:0000256" key="11">
    <source>
        <dbReference type="ARBA" id="ARBA00022989"/>
    </source>
</evidence>
<gene>
    <name evidence="18" type="primary">narQ</name>
    <name evidence="18" type="ordered locus">VC0395_0614</name>
</gene>
<dbReference type="Gene3D" id="6.10.340.10">
    <property type="match status" value="1"/>
</dbReference>
<dbReference type="PIRSF" id="PIRSF003167">
    <property type="entry name" value="STHK_NarX/NarQ"/>
    <property type="match status" value="1"/>
</dbReference>
<evidence type="ECO:0000256" key="4">
    <source>
        <dbReference type="ARBA" id="ARBA00022519"/>
    </source>
</evidence>
<organism evidence="18 19">
    <name type="scientific">Vibrio cholerae serotype O1 (strain ATCC 39541 / Classical Ogawa 395 / O395)</name>
    <dbReference type="NCBI Taxonomy" id="345073"/>
    <lineage>
        <taxon>Bacteria</taxon>
        <taxon>Pseudomonadati</taxon>
        <taxon>Pseudomonadota</taxon>
        <taxon>Gammaproteobacteria</taxon>
        <taxon>Vibrionales</taxon>
        <taxon>Vibrionaceae</taxon>
        <taxon>Vibrio</taxon>
    </lineage>
</organism>
<dbReference type="PROSITE" id="PS50885">
    <property type="entry name" value="HAMP"/>
    <property type="match status" value="1"/>
</dbReference>
<dbReference type="NCBIfam" id="NF008184">
    <property type="entry name" value="PRK10935.1"/>
    <property type="match status" value="1"/>
</dbReference>
<name>A0A0H3ADF5_VIBC3</name>
<evidence type="ECO:0000256" key="9">
    <source>
        <dbReference type="ARBA" id="ARBA00022777"/>
    </source>
</evidence>
<keyword evidence="3 14" id="KW-1003">Cell membrane</keyword>
<keyword evidence="8 14" id="KW-0547">Nucleotide-binding</keyword>
<dbReference type="GO" id="GO:0005886">
    <property type="term" value="C:plasma membrane"/>
    <property type="evidence" value="ECO:0007669"/>
    <property type="project" value="UniProtKB-SubCell"/>
</dbReference>
<dbReference type="SMART" id="SM00387">
    <property type="entry name" value="HATPase_c"/>
    <property type="match status" value="1"/>
</dbReference>
<dbReference type="InterPro" id="IPR003594">
    <property type="entry name" value="HATPase_dom"/>
</dbReference>
<dbReference type="FunFam" id="3.30.565.10:FF:000215">
    <property type="entry name" value="Sensor protein"/>
    <property type="match status" value="1"/>
</dbReference>
<evidence type="ECO:0000256" key="8">
    <source>
        <dbReference type="ARBA" id="ARBA00022741"/>
    </source>
</evidence>
<dbReference type="PROSITE" id="PS50109">
    <property type="entry name" value="HIS_KIN"/>
    <property type="match status" value="1"/>
</dbReference>
<dbReference type="InterPro" id="IPR005467">
    <property type="entry name" value="His_kinase_dom"/>
</dbReference>
<evidence type="ECO:0000256" key="1">
    <source>
        <dbReference type="ARBA" id="ARBA00000085"/>
    </source>
</evidence>
<dbReference type="CDD" id="cd06225">
    <property type="entry name" value="HAMP"/>
    <property type="match status" value="1"/>
</dbReference>
<dbReference type="CDD" id="cd16917">
    <property type="entry name" value="HATPase_UhpB-NarQ-NarX-like"/>
    <property type="match status" value="1"/>
</dbReference>
<feature type="transmembrane region" description="Helical" evidence="15">
    <location>
        <begin position="158"/>
        <end position="183"/>
    </location>
</feature>
<dbReference type="InterPro" id="IPR016380">
    <property type="entry name" value="Sig_transdc_His_kin_NarX/NarQ"/>
</dbReference>
<evidence type="ECO:0000256" key="10">
    <source>
        <dbReference type="ARBA" id="ARBA00022840"/>
    </source>
</evidence>
<protein>
    <recommendedName>
        <fullName evidence="14">Sensor protein</fullName>
        <ecNumber evidence="14">2.7.13.3</ecNumber>
    </recommendedName>
</protein>
<dbReference type="eggNOG" id="COG3850">
    <property type="taxonomic scope" value="Bacteria"/>
</dbReference>
<comment type="subcellular location">
    <subcellularLocation>
        <location evidence="2">Cell inner membrane</location>
        <topology evidence="2">Multi-pass membrane protein</topology>
    </subcellularLocation>
</comment>
<dbReference type="PATRIC" id="fig|345073.21.peg.3377"/>
<comment type="catalytic activity">
    <reaction evidence="1 14">
        <text>ATP + protein L-histidine = ADP + protein N-phospho-L-histidine.</text>
        <dbReference type="EC" id="2.7.13.3"/>
    </reaction>
</comment>
<dbReference type="GO" id="GO:0000155">
    <property type="term" value="F:phosphorelay sensor kinase activity"/>
    <property type="evidence" value="ECO:0007669"/>
    <property type="project" value="UniProtKB-UniRule"/>
</dbReference>
<keyword evidence="10 14" id="KW-0067">ATP-binding</keyword>
<evidence type="ECO:0000256" key="13">
    <source>
        <dbReference type="ARBA" id="ARBA00023136"/>
    </source>
</evidence>
<reference evidence="18 19" key="1">
    <citation type="submission" date="2007-03" db="EMBL/GenBank/DDBJ databases">
        <authorList>
            <person name="Heidelberg J."/>
        </authorList>
    </citation>
    <scope>NUCLEOTIDE SEQUENCE [LARGE SCALE GENOMIC DNA]</scope>
    <source>
        <strain evidence="19">ATCC 39541 / Classical Ogawa 395 / O395</strain>
    </source>
</reference>
<dbReference type="CDD" id="cd22899">
    <property type="entry name" value="NarQ_sensor"/>
    <property type="match status" value="1"/>
</dbReference>
<dbReference type="KEGG" id="vcr:VC395_A0637"/>
<dbReference type="EC" id="2.7.13.3" evidence="14"/>
<evidence type="ECO:0000259" key="17">
    <source>
        <dbReference type="PROSITE" id="PS50885"/>
    </source>
</evidence>
<dbReference type="InterPro" id="IPR003660">
    <property type="entry name" value="HAMP_dom"/>
</dbReference>
<keyword evidence="7 15" id="KW-0812">Transmembrane</keyword>
<dbReference type="PANTHER" id="PTHR24421:SF10">
    <property type="entry name" value="NITRATE_NITRITE SENSOR PROTEIN NARQ"/>
    <property type="match status" value="1"/>
</dbReference>
<evidence type="ECO:0000256" key="14">
    <source>
        <dbReference type="PIRNR" id="PIRNR003167"/>
    </source>
</evidence>
<evidence type="ECO:0000256" key="7">
    <source>
        <dbReference type="ARBA" id="ARBA00022692"/>
    </source>
</evidence>
<dbReference type="InterPro" id="IPR029095">
    <property type="entry name" value="NarX-like_N"/>
</dbReference>
<evidence type="ECO:0000259" key="16">
    <source>
        <dbReference type="PROSITE" id="PS50109"/>
    </source>
</evidence>
<dbReference type="InterPro" id="IPR050482">
    <property type="entry name" value="Sensor_HK_TwoCompSys"/>
</dbReference>
<keyword evidence="12 14" id="KW-0902">Two-component regulatory system</keyword>
<dbReference type="InterPro" id="IPR011712">
    <property type="entry name" value="Sig_transdc_His_kin_sub3_dim/P"/>
</dbReference>
<evidence type="ECO:0000313" key="18">
    <source>
        <dbReference type="EMBL" id="ABQ18392.1"/>
    </source>
</evidence>
<evidence type="ECO:0000256" key="12">
    <source>
        <dbReference type="ARBA" id="ARBA00023012"/>
    </source>
</evidence>
<dbReference type="KEGG" id="vco:VC0395_0614"/>
<evidence type="ECO:0000256" key="6">
    <source>
        <dbReference type="ARBA" id="ARBA00022679"/>
    </source>
</evidence>
<dbReference type="Gene3D" id="1.20.120.960">
    <property type="entry name" value="Histidine kinase NarX, sensor domain"/>
    <property type="match status" value="1"/>
</dbReference>
<proteinExistence type="predicted"/>
<dbReference type="InterPro" id="IPR042295">
    <property type="entry name" value="NarX-like_N_sf"/>
</dbReference>
<dbReference type="GO" id="GO:0005524">
    <property type="term" value="F:ATP binding"/>
    <property type="evidence" value="ECO:0007669"/>
    <property type="project" value="UniProtKB-UniRule"/>
</dbReference>
<evidence type="ECO:0000256" key="2">
    <source>
        <dbReference type="ARBA" id="ARBA00004429"/>
    </source>
</evidence>
<keyword evidence="4 14" id="KW-0997">Cell inner membrane</keyword>
<dbReference type="GO" id="GO:0046983">
    <property type="term" value="F:protein dimerization activity"/>
    <property type="evidence" value="ECO:0007669"/>
    <property type="project" value="UniProtKB-UniRule"/>
</dbReference>
<feature type="transmembrane region" description="Helical" evidence="15">
    <location>
        <begin position="25"/>
        <end position="45"/>
    </location>
</feature>
<evidence type="ECO:0000313" key="19">
    <source>
        <dbReference type="Proteomes" id="UP000000249"/>
    </source>
</evidence>
<dbReference type="InterPro" id="IPR036890">
    <property type="entry name" value="HATPase_C_sf"/>
</dbReference>
<dbReference type="SUPFAM" id="SSF55874">
    <property type="entry name" value="ATPase domain of HSP90 chaperone/DNA topoisomerase II/histidine kinase"/>
    <property type="match status" value="1"/>
</dbReference>
<keyword evidence="13 14" id="KW-0472">Membrane</keyword>
<dbReference type="EMBL" id="CP000626">
    <property type="protein sequence ID" value="ABQ18392.1"/>
    <property type="molecule type" value="Genomic_DNA"/>
</dbReference>
<dbReference type="AlphaFoldDB" id="A0A0H3ADF5"/>
<dbReference type="OrthoDB" id="9811306at2"/>
<dbReference type="Pfam" id="PF13675">
    <property type="entry name" value="PilJ"/>
    <property type="match status" value="1"/>
</dbReference>
<dbReference type="Pfam" id="PF02518">
    <property type="entry name" value="HATPase_c"/>
    <property type="match status" value="1"/>
</dbReference>
<dbReference type="Pfam" id="PF00672">
    <property type="entry name" value="HAMP"/>
    <property type="match status" value="1"/>
</dbReference>
<evidence type="ECO:0000256" key="5">
    <source>
        <dbReference type="ARBA" id="ARBA00022553"/>
    </source>
</evidence>
<feature type="domain" description="Histidine kinase" evidence="16">
    <location>
        <begin position="377"/>
        <end position="576"/>
    </location>
</feature>
<dbReference type="SMART" id="SM00304">
    <property type="entry name" value="HAMP"/>
    <property type="match status" value="1"/>
</dbReference>
<dbReference type="Proteomes" id="UP000000249">
    <property type="component" value="Chromosome 2"/>
</dbReference>
<dbReference type="SUPFAM" id="SSF158472">
    <property type="entry name" value="HAMP domain-like"/>
    <property type="match status" value="1"/>
</dbReference>
<keyword evidence="6 14" id="KW-0808">Transferase</keyword>
<dbReference type="Gene3D" id="3.30.565.10">
    <property type="entry name" value="Histidine kinase-like ATPase, C-terminal domain"/>
    <property type="match status" value="1"/>
</dbReference>
<accession>A0A0H3ADF5</accession>
<evidence type="ECO:0000256" key="15">
    <source>
        <dbReference type="SAM" id="Phobius"/>
    </source>
</evidence>
<keyword evidence="11 15" id="KW-1133">Transmembrane helix</keyword>
<sequence length="583" mass="65421">MVINQRETALFTPVRHSLTRTMAKAMLLILFLSALTTGVAIVTLASSLNDAEAVNVSGSMRMQSYRLAYDIQTQSHDYKAHIFLFENSLYSPSMLALLDWTVPSDIQQDYYQLIERWHELKKVLNSDQKAQYLDQVAPFVSLVDGFVLKLQRFSERKLIALAAVGSFGLGGIFAVSLFVVYYIREQVVRPLNAMVDASEKIKNRNFDVMLEETSSTEMGILSRTFNSMAGDLGKLYRGLEHAVNEKTNKLQMANQSLQVLYHSSQELTASRITASNFQTILRHWVALEGICALRLEIEEEAGKPLILQEGKPSGAVMLQTPLTLDGHHLGFLYWEAGSPEPDRALIDNFALILSRAIYYNQAQRQAEQLLLMEERATIARELHDSLAQSLSYLKIQLTLLKRSVTPLKSDGDLSKTENIIREIDKGLSDAYTQLRELLTTFRLTLTEGSFGQSLLGMLTQLSGQTDAKIELNNALSSIALDAHQQVHLVQLIREATINAIKHAKATKIKVNCQEQQGRVQVTIEDDGVGFDLQDHKINHYGMSIMQERAARLRGELKVESAPGKGCKVVLTYQQSEEKNKNEL</sequence>
<keyword evidence="9 14" id="KW-0418">Kinase</keyword>
<dbReference type="Pfam" id="PF07730">
    <property type="entry name" value="HisKA_3"/>
    <property type="match status" value="1"/>
</dbReference>